<dbReference type="InterPro" id="IPR001375">
    <property type="entry name" value="Peptidase_S9_cat"/>
</dbReference>
<feature type="domain" description="Acylamino-acid-releasing enzyme N-terminal" evidence="11">
    <location>
        <begin position="39"/>
        <end position="479"/>
    </location>
</feature>
<sequence>MAAAKSAIYHSSAQSASQSINVNRDNSRASVAFARTARKVFESTYGTPTFTTATALRSATQPSVVSIDYLSSQRDFTRDCKRQITGHITLALCDSKAVVLARSTPADVSNVSGSQPCPVDPSIVAVLRTASESERFVEIWRDGVLEKSVDVSNVHGQFYADSTFGRLAWSHSGTYVVYAAEKPQYEKAQPDKAGNEAEYDEGEVTDEITGSVAGIADPRRYRFDSDWGETFSGKRPPVLIVFEVDSGRVRVLPSPEGISPGQAQCLDDRIVFTGYQHAVRKHGIVYCQNRPSGIYTCDFGGKDVRCLFSGSVRSPRITPSRKGLVFLSTATGGPHASTSELLHYDLATDSVSTLVPIIDEPLEVQQRIGGTLLPQGFVGIYTDQLPSEPWISTTEAPDCEVMVFSSTWRSTTAVLALDLYHRALSLHSPIDGSCDCEVLGANGDIVIAKHSTPAQSESLMIGETKHLTQELSICWHKPDQPTASNTEWEVVRGSQGGESRLESIFIYPPKPDHDTHYFWADGNPASRPLAVVPHGGPHSTYTVAYNPLVAGLVRLGFGVLLVNFTGSLGFGQNAVLAQIGKMDTLSIDEIQEAASNIHSHKAGDIQRTVYVGGSYSGYAGALLAGTVPGFYRGIVLRNPVISIGENAAMSDIPDWAYAELGLDYSFEAPPELTPAEFTAMWRASPSRLVDKVKDPLLLLLGAGDRRVPPAQSYSYFARLKAAGAPVQCKVYPDVGHPLNTVEAERDSFVSIARFFASALKK</sequence>
<dbReference type="Pfam" id="PF00326">
    <property type="entry name" value="Peptidase_S9"/>
    <property type="match status" value="1"/>
</dbReference>
<feature type="domain" description="Peptidase S9 prolyl oligopeptidase catalytic" evidence="10">
    <location>
        <begin position="552"/>
        <end position="760"/>
    </location>
</feature>
<comment type="subunit">
    <text evidence="4">Homotetramer.</text>
</comment>
<dbReference type="Proteomes" id="UP001139887">
    <property type="component" value="Unassembled WGS sequence"/>
</dbReference>
<comment type="similarity">
    <text evidence="3">Belongs to the peptidase S9C family.</text>
</comment>
<evidence type="ECO:0000259" key="10">
    <source>
        <dbReference type="Pfam" id="PF00326"/>
    </source>
</evidence>
<dbReference type="PANTHER" id="PTHR42776:SF4">
    <property type="entry name" value="ACYLAMINO-ACID-RELEASING ENZYME"/>
    <property type="match status" value="1"/>
</dbReference>
<evidence type="ECO:0000256" key="6">
    <source>
        <dbReference type="ARBA" id="ARBA00022490"/>
    </source>
</evidence>
<dbReference type="GO" id="GO:0005737">
    <property type="term" value="C:cytoplasm"/>
    <property type="evidence" value="ECO:0007669"/>
    <property type="project" value="UniProtKB-SubCell"/>
</dbReference>
<evidence type="ECO:0000313" key="13">
    <source>
        <dbReference type="Proteomes" id="UP001139887"/>
    </source>
</evidence>
<evidence type="ECO:0000256" key="4">
    <source>
        <dbReference type="ARBA" id="ARBA00011881"/>
    </source>
</evidence>
<accession>A0A9W8ICX4</accession>
<dbReference type="InterPro" id="IPR045550">
    <property type="entry name" value="AARE_N"/>
</dbReference>
<dbReference type="Pfam" id="PF19283">
    <property type="entry name" value="APEH_N"/>
    <property type="match status" value="1"/>
</dbReference>
<feature type="region of interest" description="Disordered" evidence="9">
    <location>
        <begin position="187"/>
        <end position="210"/>
    </location>
</feature>
<keyword evidence="7" id="KW-0378">Hydrolase</keyword>
<comment type="catalytic activity">
    <reaction evidence="1">
        <text>Cleavage of an N-acetyl or N-formyl amino acid from the N-terminus of a polypeptide.</text>
        <dbReference type="EC" id="3.4.19.1"/>
    </reaction>
</comment>
<feature type="compositionally biased region" description="Acidic residues" evidence="9">
    <location>
        <begin position="197"/>
        <end position="206"/>
    </location>
</feature>
<evidence type="ECO:0000256" key="8">
    <source>
        <dbReference type="ARBA" id="ARBA00032829"/>
    </source>
</evidence>
<dbReference type="InterPro" id="IPR029058">
    <property type="entry name" value="AB_hydrolase_fold"/>
</dbReference>
<gene>
    <name evidence="12" type="ORF">IWW36_002740</name>
</gene>
<dbReference type="Gene3D" id="3.40.50.1820">
    <property type="entry name" value="alpha/beta hydrolase"/>
    <property type="match status" value="1"/>
</dbReference>
<comment type="subcellular location">
    <subcellularLocation>
        <location evidence="2">Cytoplasm</location>
    </subcellularLocation>
</comment>
<dbReference type="EMBL" id="JANBUW010000089">
    <property type="protein sequence ID" value="KAJ2849281.1"/>
    <property type="molecule type" value="Genomic_DNA"/>
</dbReference>
<evidence type="ECO:0000256" key="1">
    <source>
        <dbReference type="ARBA" id="ARBA00000721"/>
    </source>
</evidence>
<proteinExistence type="inferred from homology"/>
<evidence type="ECO:0000259" key="11">
    <source>
        <dbReference type="Pfam" id="PF19283"/>
    </source>
</evidence>
<protein>
    <recommendedName>
        <fullName evidence="5">acylaminoacyl-peptidase</fullName>
        <ecNumber evidence="5">3.4.19.1</ecNumber>
    </recommendedName>
    <alternativeName>
        <fullName evidence="8">Dipeptidyl-peptidase V</fullName>
    </alternativeName>
</protein>
<evidence type="ECO:0000256" key="7">
    <source>
        <dbReference type="ARBA" id="ARBA00022801"/>
    </source>
</evidence>
<dbReference type="GO" id="GO:0006508">
    <property type="term" value="P:proteolysis"/>
    <property type="evidence" value="ECO:0007669"/>
    <property type="project" value="InterPro"/>
</dbReference>
<reference evidence="12" key="1">
    <citation type="submission" date="2022-07" db="EMBL/GenBank/DDBJ databases">
        <title>Phylogenomic reconstructions and comparative analyses of Kickxellomycotina fungi.</title>
        <authorList>
            <person name="Reynolds N.K."/>
            <person name="Stajich J.E."/>
            <person name="Barry K."/>
            <person name="Grigoriev I.V."/>
            <person name="Crous P."/>
            <person name="Smith M.E."/>
        </authorList>
    </citation>
    <scope>NUCLEOTIDE SEQUENCE</scope>
    <source>
        <strain evidence="12">NRRL 1566</strain>
    </source>
</reference>
<dbReference type="SUPFAM" id="SSF53474">
    <property type="entry name" value="alpha/beta-Hydrolases"/>
    <property type="match status" value="1"/>
</dbReference>
<organism evidence="12 13">
    <name type="scientific">Coemansia brasiliensis</name>
    <dbReference type="NCBI Taxonomy" id="2650707"/>
    <lineage>
        <taxon>Eukaryota</taxon>
        <taxon>Fungi</taxon>
        <taxon>Fungi incertae sedis</taxon>
        <taxon>Zoopagomycota</taxon>
        <taxon>Kickxellomycotina</taxon>
        <taxon>Kickxellomycetes</taxon>
        <taxon>Kickxellales</taxon>
        <taxon>Kickxellaceae</taxon>
        <taxon>Coemansia</taxon>
    </lineage>
</organism>
<keyword evidence="6" id="KW-0963">Cytoplasm</keyword>
<evidence type="ECO:0000256" key="5">
    <source>
        <dbReference type="ARBA" id="ARBA00012917"/>
    </source>
</evidence>
<evidence type="ECO:0000313" key="12">
    <source>
        <dbReference type="EMBL" id="KAJ2849281.1"/>
    </source>
</evidence>
<dbReference type="EC" id="3.4.19.1" evidence="5"/>
<dbReference type="GO" id="GO:0008242">
    <property type="term" value="F:omega peptidase activity"/>
    <property type="evidence" value="ECO:0007669"/>
    <property type="project" value="UniProtKB-EC"/>
</dbReference>
<evidence type="ECO:0000256" key="9">
    <source>
        <dbReference type="SAM" id="MobiDB-lite"/>
    </source>
</evidence>
<comment type="caution">
    <text evidence="12">The sequence shown here is derived from an EMBL/GenBank/DDBJ whole genome shotgun (WGS) entry which is preliminary data.</text>
</comment>
<dbReference type="OrthoDB" id="43744at2759"/>
<dbReference type="GO" id="GO:0004252">
    <property type="term" value="F:serine-type endopeptidase activity"/>
    <property type="evidence" value="ECO:0007669"/>
    <property type="project" value="TreeGrafter"/>
</dbReference>
<dbReference type="PANTHER" id="PTHR42776">
    <property type="entry name" value="SERINE PEPTIDASE S9 FAMILY MEMBER"/>
    <property type="match status" value="1"/>
</dbReference>
<keyword evidence="13" id="KW-1185">Reference proteome</keyword>
<dbReference type="SUPFAM" id="SSF82171">
    <property type="entry name" value="DPP6 N-terminal domain-like"/>
    <property type="match status" value="1"/>
</dbReference>
<dbReference type="AlphaFoldDB" id="A0A9W8ICX4"/>
<evidence type="ECO:0000256" key="3">
    <source>
        <dbReference type="ARBA" id="ARBA00010040"/>
    </source>
</evidence>
<evidence type="ECO:0000256" key="2">
    <source>
        <dbReference type="ARBA" id="ARBA00004496"/>
    </source>
</evidence>
<name>A0A9W8ICX4_9FUNG</name>